<evidence type="ECO:0000313" key="2">
    <source>
        <dbReference type="Proteomes" id="UP000240206"/>
    </source>
</evidence>
<dbReference type="InterPro" id="IPR045920">
    <property type="entry name" value="DUF6339"/>
</dbReference>
<evidence type="ECO:0000313" key="1">
    <source>
        <dbReference type="EMBL" id="PSI01247.1"/>
    </source>
</evidence>
<accession>A0A2P7EDG7</accession>
<dbReference type="RefSeq" id="WP_106500296.1">
    <property type="nucleotide sequence ID" value="NZ_PXVC01000041.1"/>
</dbReference>
<dbReference type="EMBL" id="PXVC01000041">
    <property type="protein sequence ID" value="PSI01247.1"/>
    <property type="molecule type" value="Genomic_DNA"/>
</dbReference>
<comment type="caution">
    <text evidence="1">The sequence shown here is derived from an EMBL/GenBank/DDBJ whole genome shotgun (WGS) entry which is preliminary data.</text>
</comment>
<gene>
    <name evidence="1" type="ORF">C7K08_08940</name>
</gene>
<proteinExistence type="predicted"/>
<dbReference type="Proteomes" id="UP000240206">
    <property type="component" value="Unassembled WGS sequence"/>
</dbReference>
<dbReference type="AlphaFoldDB" id="A0A2P7EDG7"/>
<sequence>MTTNLFRLRTPLNEQGLIEALRHTENVDVEQIDHDVDLSGVDELILILNSRGAGDSTIDADLVEPLHRSLRHLPQHITTDMRVWHWFCVVKYPELVWLRWRGLYPADPEEGFLKGVGHRPVPAGRFLGTPSINGQGRNTFARLFFAAERLIGAQGEDYALVRRLFSSQELHLGVSDREYGLLPPVNRVLTRELAGLPDLKVRAGVRQLNALGGSLCLDLLGEDEITVLVREGLLEAAG</sequence>
<organism evidence="1 2">
    <name type="scientific">Synechococcus lacustris str. Tous</name>
    <dbReference type="NCBI Taxonomy" id="1910958"/>
    <lineage>
        <taxon>Bacteria</taxon>
        <taxon>Bacillati</taxon>
        <taxon>Cyanobacteriota</taxon>
        <taxon>Cyanophyceae</taxon>
        <taxon>Synechococcales</taxon>
        <taxon>Synechococcaceae</taxon>
        <taxon>Synechococcus</taxon>
    </lineage>
</organism>
<dbReference type="Pfam" id="PF19866">
    <property type="entry name" value="DUF6339"/>
    <property type="match status" value="1"/>
</dbReference>
<keyword evidence="2" id="KW-1185">Reference proteome</keyword>
<reference evidence="2" key="1">
    <citation type="submission" date="2018-03" db="EMBL/GenBank/DDBJ databases">
        <title>Ecological and genomic features of two cosmopolitan and abundant freshwater picocyanobacteria.</title>
        <authorList>
            <person name="Cabello-Yeves P.J."/>
            <person name="Picazo A."/>
            <person name="Camacho A."/>
            <person name="Callieri C."/>
            <person name="Rosselli R."/>
            <person name="Roda-Garcia J."/>
            <person name="Coutinho F.H."/>
            <person name="Rodriguez-Valera F."/>
        </authorList>
    </citation>
    <scope>NUCLEOTIDE SEQUENCE [LARGE SCALE GENOMIC DNA]</scope>
    <source>
        <strain evidence="2">Tous</strain>
    </source>
</reference>
<protein>
    <submittedName>
        <fullName evidence="1">Uncharacterized protein</fullName>
    </submittedName>
</protein>
<name>A0A2P7EDG7_9SYNE</name>